<evidence type="ECO:0000313" key="3">
    <source>
        <dbReference type="Proteomes" id="UP001652582"/>
    </source>
</evidence>
<dbReference type="SMART" id="SM00020">
    <property type="entry name" value="Tryp_SPc"/>
    <property type="match status" value="1"/>
</dbReference>
<name>A0A6J1MXV1_BICAN</name>
<organism evidence="3 4">
    <name type="scientific">Bicyclus anynana</name>
    <name type="common">Squinting bush brown butterfly</name>
    <dbReference type="NCBI Taxonomy" id="110368"/>
    <lineage>
        <taxon>Eukaryota</taxon>
        <taxon>Metazoa</taxon>
        <taxon>Ecdysozoa</taxon>
        <taxon>Arthropoda</taxon>
        <taxon>Hexapoda</taxon>
        <taxon>Insecta</taxon>
        <taxon>Pterygota</taxon>
        <taxon>Neoptera</taxon>
        <taxon>Endopterygota</taxon>
        <taxon>Lepidoptera</taxon>
        <taxon>Glossata</taxon>
        <taxon>Ditrysia</taxon>
        <taxon>Papilionoidea</taxon>
        <taxon>Nymphalidae</taxon>
        <taxon>Satyrinae</taxon>
        <taxon>Satyrini</taxon>
        <taxon>Mycalesina</taxon>
        <taxon>Bicyclus</taxon>
    </lineage>
</organism>
<dbReference type="AlphaFoldDB" id="A0A6J1MXV1"/>
<dbReference type="InterPro" id="IPR043504">
    <property type="entry name" value="Peptidase_S1_PA_chymotrypsin"/>
</dbReference>
<keyword evidence="3" id="KW-1185">Reference proteome</keyword>
<protein>
    <submittedName>
        <fullName evidence="4">Uncharacterized protein LOC112045704</fullName>
    </submittedName>
</protein>
<dbReference type="Gene3D" id="2.40.10.10">
    <property type="entry name" value="Trypsin-like serine proteases"/>
    <property type="match status" value="1"/>
</dbReference>
<dbReference type="InterPro" id="IPR001254">
    <property type="entry name" value="Trypsin_dom"/>
</dbReference>
<dbReference type="SUPFAM" id="SSF50494">
    <property type="entry name" value="Trypsin-like serine proteases"/>
    <property type="match status" value="1"/>
</dbReference>
<dbReference type="OrthoDB" id="7435795at2759"/>
<evidence type="ECO:0000256" key="1">
    <source>
        <dbReference type="SAM" id="SignalP"/>
    </source>
</evidence>
<dbReference type="PANTHER" id="PTHR24258:SF140">
    <property type="entry name" value="BCDNA.GH08420-RELATED"/>
    <property type="match status" value="1"/>
</dbReference>
<dbReference type="GO" id="GO:0006508">
    <property type="term" value="P:proteolysis"/>
    <property type="evidence" value="ECO:0007669"/>
    <property type="project" value="InterPro"/>
</dbReference>
<gene>
    <name evidence="4" type="primary">LOC112045704</name>
</gene>
<keyword evidence="1" id="KW-0732">Signal</keyword>
<evidence type="ECO:0000313" key="4">
    <source>
        <dbReference type="RefSeq" id="XP_023937757.2"/>
    </source>
</evidence>
<dbReference type="GO" id="GO:0004252">
    <property type="term" value="F:serine-type endopeptidase activity"/>
    <property type="evidence" value="ECO:0007669"/>
    <property type="project" value="InterPro"/>
</dbReference>
<dbReference type="Pfam" id="PF00089">
    <property type="entry name" value="Trypsin"/>
    <property type="match status" value="1"/>
</dbReference>
<dbReference type="GeneID" id="112045704"/>
<feature type="chain" id="PRO_5047079750" evidence="1">
    <location>
        <begin position="18"/>
        <end position="402"/>
    </location>
</feature>
<feature type="signal peptide" evidence="1">
    <location>
        <begin position="1"/>
        <end position="17"/>
    </location>
</feature>
<feature type="domain" description="Peptidase S1" evidence="2">
    <location>
        <begin position="176"/>
        <end position="396"/>
    </location>
</feature>
<accession>A0A6J1MXV1</accession>
<proteinExistence type="predicted"/>
<evidence type="ECO:0000259" key="2">
    <source>
        <dbReference type="PROSITE" id="PS50240"/>
    </source>
</evidence>
<dbReference type="PANTHER" id="PTHR24258">
    <property type="entry name" value="SERINE PROTEASE-RELATED"/>
    <property type="match status" value="1"/>
</dbReference>
<sequence length="402" mass="45092">MFRLSAFLIALSACVFGVTSDGKLDSIYSVNEANNVTQASLTCEGVVGRVTDCSECYSCDDPLIERQKAHNIMRLTLNDVNCASSEVICCLSQSLLRFRDKDQDYTTCGKYVPEGNPRALRPTLRSVLQGEYPWRAWIYRLNDVNCASSEVICCLSQSLLRFRDKDQDYTTCGKYVPEGNPRALRPTLRSVLQGEYPWRAWIYRTPDFSKPLCAATYVNQKARTLVTAASCVDGFRAHQLQVLFDKDPINHDPKDVIQLDIHEDYNKVTHENDIAVLSVSSVPDDAERACQSIQPVPHGTACVAVSSDDFFINQAIPLQHNCAEDNKPLHNSLMCAAAHRDDYTPELGAGLYCMDEQLDNNVYMLVGVYLYSALEGVAAINTNMTHHINWVNARANEHMQRQ</sequence>
<dbReference type="PROSITE" id="PS50240">
    <property type="entry name" value="TRYPSIN_DOM"/>
    <property type="match status" value="1"/>
</dbReference>
<dbReference type="KEGG" id="bany:112045704"/>
<dbReference type="Proteomes" id="UP001652582">
    <property type="component" value="Chromosome 26"/>
</dbReference>
<dbReference type="RefSeq" id="XP_023937757.2">
    <property type="nucleotide sequence ID" value="XM_024081989.2"/>
</dbReference>
<reference evidence="4" key="1">
    <citation type="submission" date="2025-08" db="UniProtKB">
        <authorList>
            <consortium name="RefSeq"/>
        </authorList>
    </citation>
    <scope>IDENTIFICATION</scope>
</reference>
<dbReference type="InterPro" id="IPR009003">
    <property type="entry name" value="Peptidase_S1_PA"/>
</dbReference>